<dbReference type="Proteomes" id="UP000297540">
    <property type="component" value="Unassembled WGS sequence"/>
</dbReference>
<proteinExistence type="inferred from homology"/>
<protein>
    <submittedName>
        <fullName evidence="3">Lytic transglycosylase domain-containing protein</fullName>
    </submittedName>
</protein>
<dbReference type="SUPFAM" id="SSF53955">
    <property type="entry name" value="Lysozyme-like"/>
    <property type="match status" value="1"/>
</dbReference>
<dbReference type="PANTHER" id="PTHR37423:SF2">
    <property type="entry name" value="MEMBRANE-BOUND LYTIC MUREIN TRANSGLYCOSYLASE C"/>
    <property type="match status" value="1"/>
</dbReference>
<comment type="similarity">
    <text evidence="1">Belongs to the transglycosylase Slt family.</text>
</comment>
<keyword evidence="4" id="KW-1185">Reference proteome</keyword>
<name>A0A4Y8S8B7_9SPHI</name>
<dbReference type="Pfam" id="PF01464">
    <property type="entry name" value="SLT"/>
    <property type="match status" value="1"/>
</dbReference>
<dbReference type="OrthoDB" id="9815002at2"/>
<accession>A0A4Y8S8B7</accession>
<evidence type="ECO:0000313" key="4">
    <source>
        <dbReference type="Proteomes" id="UP000297540"/>
    </source>
</evidence>
<evidence type="ECO:0000313" key="3">
    <source>
        <dbReference type="EMBL" id="TFF35239.1"/>
    </source>
</evidence>
<dbReference type="CDD" id="cd16894">
    <property type="entry name" value="MltD-like"/>
    <property type="match status" value="1"/>
</dbReference>
<reference evidence="3 4" key="1">
    <citation type="journal article" date="2017" name="Int. J. Syst. Evol. Microbiol.">
        <title>Mucilaginibacterpsychrotolerans sp. nov., isolated from peatlands.</title>
        <authorList>
            <person name="Deng Y."/>
            <person name="Shen L."/>
            <person name="Xu B."/>
            <person name="Liu Y."/>
            <person name="Gu Z."/>
            <person name="Liu H."/>
            <person name="Zhou Y."/>
        </authorList>
    </citation>
    <scope>NUCLEOTIDE SEQUENCE [LARGE SCALE GENOMIC DNA]</scope>
    <source>
        <strain evidence="3 4">NH7-4</strain>
    </source>
</reference>
<dbReference type="PANTHER" id="PTHR37423">
    <property type="entry name" value="SOLUBLE LYTIC MUREIN TRANSGLYCOSYLASE-RELATED"/>
    <property type="match status" value="1"/>
</dbReference>
<evidence type="ECO:0000256" key="1">
    <source>
        <dbReference type="ARBA" id="ARBA00007734"/>
    </source>
</evidence>
<sequence>MRKNHLITCSVMLVLVIISALNIFGTEPVLTTKTTPKIKVANAATALVFYRPDAVESIFSFADEAIPLNDKRVDLKLQKSITKNRFKFVQSNMLHMKAEKLFPIIEPILKAYGIPEDFKFVPLVESGLCEGTSPKGARGIWQFMPGTARTYGLKVRGGVDERLNVRKSTIAACKYIKELYGEFNSWTLAAAAYNNGSIKLNRAINRQNEDNYFRMSLNRETGSYVYKLIAMKEVINHPRKYGYKNYYSYLQKQDAVPNYLLAAAN</sequence>
<comment type="caution">
    <text evidence="3">The sequence shown here is derived from an EMBL/GenBank/DDBJ whole genome shotgun (WGS) entry which is preliminary data.</text>
</comment>
<feature type="domain" description="Transglycosylase SLT" evidence="2">
    <location>
        <begin position="115"/>
        <end position="211"/>
    </location>
</feature>
<dbReference type="InterPro" id="IPR008258">
    <property type="entry name" value="Transglycosylase_SLT_dom_1"/>
</dbReference>
<organism evidence="3 4">
    <name type="scientific">Mucilaginibacter psychrotolerans</name>
    <dbReference type="NCBI Taxonomy" id="1524096"/>
    <lineage>
        <taxon>Bacteria</taxon>
        <taxon>Pseudomonadati</taxon>
        <taxon>Bacteroidota</taxon>
        <taxon>Sphingobacteriia</taxon>
        <taxon>Sphingobacteriales</taxon>
        <taxon>Sphingobacteriaceae</taxon>
        <taxon>Mucilaginibacter</taxon>
    </lineage>
</organism>
<dbReference type="Gene3D" id="1.10.530.10">
    <property type="match status" value="1"/>
</dbReference>
<dbReference type="InterPro" id="IPR023346">
    <property type="entry name" value="Lysozyme-like_dom_sf"/>
</dbReference>
<evidence type="ECO:0000259" key="2">
    <source>
        <dbReference type="Pfam" id="PF01464"/>
    </source>
</evidence>
<gene>
    <name evidence="3" type="ORF">E2R66_19850</name>
</gene>
<dbReference type="EMBL" id="SOZE01000023">
    <property type="protein sequence ID" value="TFF35239.1"/>
    <property type="molecule type" value="Genomic_DNA"/>
</dbReference>
<dbReference type="AlphaFoldDB" id="A0A4Y8S8B7"/>